<keyword evidence="2" id="KW-0732">Signal</keyword>
<dbReference type="NCBIfam" id="TIGR04226">
    <property type="entry name" value="RrgB_K2N_iso_D2"/>
    <property type="match status" value="1"/>
</dbReference>
<dbReference type="Gene3D" id="2.60.40.10">
    <property type="entry name" value="Immunoglobulins"/>
    <property type="match status" value="1"/>
</dbReference>
<keyword evidence="1" id="KW-0812">Transmembrane</keyword>
<reference evidence="4 5" key="1">
    <citation type="submission" date="2024-02" db="EMBL/GenBank/DDBJ databases">
        <title>Bifidobacterium honeyensis sp. nov., isolated from the comb honey.</title>
        <authorList>
            <person name="Liu W."/>
            <person name="Li Y."/>
        </authorList>
    </citation>
    <scope>NUCLEOTIDE SEQUENCE [LARGE SCALE GENOMIC DNA]</scope>
    <source>
        <strain evidence="4 5">IMAU50988</strain>
    </source>
</reference>
<organism evidence="4 5">
    <name type="scientific">Bifidobacterium favimelis</name>
    <dbReference type="NCBI Taxonomy" id="3122979"/>
    <lineage>
        <taxon>Bacteria</taxon>
        <taxon>Bacillati</taxon>
        <taxon>Actinomycetota</taxon>
        <taxon>Actinomycetes</taxon>
        <taxon>Bifidobacteriales</taxon>
        <taxon>Bifidobacteriaceae</taxon>
        <taxon>Bifidobacterium</taxon>
    </lineage>
</organism>
<comment type="caution">
    <text evidence="4">The sequence shown here is derived from an EMBL/GenBank/DDBJ whole genome shotgun (WGS) entry which is preliminary data.</text>
</comment>
<gene>
    <name evidence="4" type="ORF">V8P97_06105</name>
</gene>
<dbReference type="Gene3D" id="2.60.40.740">
    <property type="match status" value="1"/>
</dbReference>
<dbReference type="Proteomes" id="UP001373159">
    <property type="component" value="Unassembled WGS sequence"/>
</dbReference>
<feature type="transmembrane region" description="Helical" evidence="1">
    <location>
        <begin position="627"/>
        <end position="649"/>
    </location>
</feature>
<keyword evidence="1" id="KW-0472">Membrane</keyword>
<keyword evidence="1" id="KW-1133">Transmembrane helix</keyword>
<keyword evidence="5" id="KW-1185">Reference proteome</keyword>
<evidence type="ECO:0000256" key="2">
    <source>
        <dbReference type="SAM" id="SignalP"/>
    </source>
</evidence>
<dbReference type="Pfam" id="PF17802">
    <property type="entry name" value="SpaA"/>
    <property type="match status" value="1"/>
</dbReference>
<name>A0ABU8ZP62_9BIFI</name>
<dbReference type="InterPro" id="IPR013783">
    <property type="entry name" value="Ig-like_fold"/>
</dbReference>
<dbReference type="RefSeq" id="WP_340486266.1">
    <property type="nucleotide sequence ID" value="NZ_JBANDZ010000001.1"/>
</dbReference>
<feature type="chain" id="PRO_5046631176" evidence="2">
    <location>
        <begin position="34"/>
        <end position="658"/>
    </location>
</feature>
<feature type="domain" description="SpaA-like prealbumin fold" evidence="3">
    <location>
        <begin position="454"/>
        <end position="568"/>
    </location>
</feature>
<feature type="signal peptide" evidence="2">
    <location>
        <begin position="1"/>
        <end position="33"/>
    </location>
</feature>
<evidence type="ECO:0000313" key="5">
    <source>
        <dbReference type="Proteomes" id="UP001373159"/>
    </source>
</evidence>
<dbReference type="InterPro" id="IPR026466">
    <property type="entry name" value="Fim_isopep_form_D2_dom"/>
</dbReference>
<proteinExistence type="predicted"/>
<protein>
    <submittedName>
        <fullName evidence="4">Isopeptide-forming domain-containing fimbrial protein</fullName>
    </submittedName>
</protein>
<dbReference type="EMBL" id="JBANBB010000001">
    <property type="protein sequence ID" value="MEK0307031.1"/>
    <property type="molecule type" value="Genomic_DNA"/>
</dbReference>
<evidence type="ECO:0000313" key="4">
    <source>
        <dbReference type="EMBL" id="MEK0307031.1"/>
    </source>
</evidence>
<evidence type="ECO:0000256" key="1">
    <source>
        <dbReference type="SAM" id="Phobius"/>
    </source>
</evidence>
<accession>A0ABU8ZP62</accession>
<dbReference type="InterPro" id="IPR041033">
    <property type="entry name" value="SpaA_PFL_dom_1"/>
</dbReference>
<evidence type="ECO:0000259" key="3">
    <source>
        <dbReference type="Pfam" id="PF17802"/>
    </source>
</evidence>
<sequence>MHKQACKSGRLAAVAAMTVAFGLSLMGAAPASAAPEGVVESLDKNARIVLTGAQEDHQYRAVRIGTYGRATVDAPGNLTSLEVGTVDDEVVKKAVDRAFAAAKAKNDLPDDPVAEAAFADNPIGRIATEWLGFHDGKVTTNRDETSNMESAGFAGPLRDFVTELTHDADFQDLVVKSPFISEKETDKVIIRGALDGATPVEGKIPMPEGLYIVEDTTGLERGTDVTSNSIPMLVGTWVGARHNRFLNNDEHSAMPTLGEVRVKRSSVNLSKRLVKDQERGASASIGDYLKYQIDTQVPLTTGYEGFTFKITDTAGRGLDFINRSRSEDPAHGYLVQTSRDGEEWTDLRNGAGQTVYTVTTNSSQADRGQTLTVFDFIGIQKMTYQTRIRITYSMQVNDQAGPDNLSNVAVLRYSDDPNEDGIDPDTGETMSTSEITADGEDGQEGDARAYVYAFSLHKQDKSTGHSLTGARFTVTRKGDQTPIVFRPQTKEGSLEAQPGSYKKSVDQGEIRADEKDRTTVLTVSDADGSKGLLHLAGLGSGVYTVTEVKAPDGYSEAFKPSFEVTIAPTRTQVAGREVVDASKPLIGNASDDWDLVPAAVATPLTENSLINVNNVHTVTQLPMTGGAGIALALLVSLLLMISAGLLVVVKSRRATAGA</sequence>
<dbReference type="NCBIfam" id="TIGR01167">
    <property type="entry name" value="LPXTG_anchor"/>
    <property type="match status" value="1"/>
</dbReference>